<keyword evidence="2" id="KW-1185">Reference proteome</keyword>
<evidence type="ECO:0000313" key="1">
    <source>
        <dbReference type="EMBL" id="TWJ00627.1"/>
    </source>
</evidence>
<accession>A0A562U5M6</accession>
<comment type="caution">
    <text evidence="1">The sequence shown here is derived from an EMBL/GenBank/DDBJ whole genome shotgun (WGS) entry which is preliminary data.</text>
</comment>
<sequence length="101" mass="11535">MPKTLKSKKSDIPQYSLQKFKPVHRQDNNPSKFGSNQIQTSKKIIEGFELYSSDGLITSMGPLKSEFYRISITVSSTLDMNIGLEAYQHLPRTLAFTFLLY</sequence>
<dbReference type="AlphaFoldDB" id="A0A562U5M6"/>
<gene>
    <name evidence="1" type="ORF">JN11_01883</name>
</gene>
<name>A0A562U5M6_9SPHI</name>
<proteinExistence type="predicted"/>
<dbReference type="EMBL" id="VLLI01000005">
    <property type="protein sequence ID" value="TWJ00627.1"/>
    <property type="molecule type" value="Genomic_DNA"/>
</dbReference>
<organism evidence="1 2">
    <name type="scientific">Mucilaginibacter frigoritolerans</name>
    <dbReference type="NCBI Taxonomy" id="652788"/>
    <lineage>
        <taxon>Bacteria</taxon>
        <taxon>Pseudomonadati</taxon>
        <taxon>Bacteroidota</taxon>
        <taxon>Sphingobacteriia</taxon>
        <taxon>Sphingobacteriales</taxon>
        <taxon>Sphingobacteriaceae</taxon>
        <taxon>Mucilaginibacter</taxon>
    </lineage>
</organism>
<reference evidence="1 2" key="1">
    <citation type="submission" date="2019-07" db="EMBL/GenBank/DDBJ databases">
        <title>Genomic Encyclopedia of Archaeal and Bacterial Type Strains, Phase II (KMG-II): from individual species to whole genera.</title>
        <authorList>
            <person name="Goeker M."/>
        </authorList>
    </citation>
    <scope>NUCLEOTIDE SEQUENCE [LARGE SCALE GENOMIC DNA]</scope>
    <source>
        <strain evidence="1 2">ATCC BAA-1854</strain>
    </source>
</reference>
<protein>
    <submittedName>
        <fullName evidence="1">Uncharacterized protein</fullName>
    </submittedName>
</protein>
<dbReference type="Proteomes" id="UP000317010">
    <property type="component" value="Unassembled WGS sequence"/>
</dbReference>
<evidence type="ECO:0000313" key="2">
    <source>
        <dbReference type="Proteomes" id="UP000317010"/>
    </source>
</evidence>
<dbReference type="RefSeq" id="WP_144911915.1">
    <property type="nucleotide sequence ID" value="NZ_VLLI01000005.1"/>
</dbReference>
<dbReference type="OrthoDB" id="1007667at2"/>